<dbReference type="Proteomes" id="UP001385809">
    <property type="component" value="Unassembled WGS sequence"/>
</dbReference>
<comment type="caution">
    <text evidence="2">The sequence shown here is derived from an EMBL/GenBank/DDBJ whole genome shotgun (WGS) entry which is preliminary data.</text>
</comment>
<dbReference type="SUPFAM" id="SSF53335">
    <property type="entry name" value="S-adenosyl-L-methionine-dependent methyltransferases"/>
    <property type="match status" value="1"/>
</dbReference>
<evidence type="ECO:0000313" key="3">
    <source>
        <dbReference type="Proteomes" id="UP001385809"/>
    </source>
</evidence>
<organism evidence="2 3">
    <name type="scientific">Actinomycetospora aurantiaca</name>
    <dbReference type="NCBI Taxonomy" id="3129233"/>
    <lineage>
        <taxon>Bacteria</taxon>
        <taxon>Bacillati</taxon>
        <taxon>Actinomycetota</taxon>
        <taxon>Actinomycetes</taxon>
        <taxon>Pseudonocardiales</taxon>
        <taxon>Pseudonocardiaceae</taxon>
        <taxon>Actinomycetospora</taxon>
    </lineage>
</organism>
<name>A0ABU8MLF0_9PSEU</name>
<keyword evidence="2" id="KW-0808">Transferase</keyword>
<reference evidence="2 3" key="1">
    <citation type="submission" date="2024-03" db="EMBL/GenBank/DDBJ databases">
        <title>Actinomycetospora sp. OC33-EN08, a novel actinomycete isolated from wild orchid (Aerides multiflora).</title>
        <authorList>
            <person name="Suriyachadkun C."/>
        </authorList>
    </citation>
    <scope>NUCLEOTIDE SEQUENCE [LARGE SCALE GENOMIC DNA]</scope>
    <source>
        <strain evidence="2 3">OC33-EN08</strain>
    </source>
</reference>
<accession>A0ABU8MLF0</accession>
<proteinExistence type="predicted"/>
<dbReference type="InterPro" id="IPR041698">
    <property type="entry name" value="Methyltransf_25"/>
</dbReference>
<gene>
    <name evidence="2" type="ORF">WCD74_10235</name>
</gene>
<sequence>MTEIRHFSTAFLRDPLHVAALFPSFPPLCRQAIAPLPETGDPVVVDLGAGTGSVTDEIQKRLRGRGRHIAVEMDEGMADVLARRHPDVEVMCTDAHTAVEKLLAEGVRADLSVSGLPWLATAPSDGRSIFPLLGRLAAPEGAVTQLAHAWIRFFPTAKQVQRNLEETFEEVVVSRTVWLNAPPAVVYVARRPRTA</sequence>
<dbReference type="RefSeq" id="WP_337694739.1">
    <property type="nucleotide sequence ID" value="NZ_JBBEGN010000003.1"/>
</dbReference>
<dbReference type="InterPro" id="IPR029063">
    <property type="entry name" value="SAM-dependent_MTases_sf"/>
</dbReference>
<keyword evidence="2" id="KW-0489">Methyltransferase</keyword>
<keyword evidence="3" id="KW-1185">Reference proteome</keyword>
<dbReference type="Pfam" id="PF13649">
    <property type="entry name" value="Methyltransf_25"/>
    <property type="match status" value="1"/>
</dbReference>
<dbReference type="EMBL" id="JBBEGN010000003">
    <property type="protein sequence ID" value="MEJ2868144.1"/>
    <property type="molecule type" value="Genomic_DNA"/>
</dbReference>
<evidence type="ECO:0000259" key="1">
    <source>
        <dbReference type="Pfam" id="PF13649"/>
    </source>
</evidence>
<protein>
    <submittedName>
        <fullName evidence="2">Methyltransferase domain-containing protein</fullName>
    </submittedName>
</protein>
<dbReference type="GO" id="GO:0032259">
    <property type="term" value="P:methylation"/>
    <property type="evidence" value="ECO:0007669"/>
    <property type="project" value="UniProtKB-KW"/>
</dbReference>
<feature type="domain" description="Methyltransferase" evidence="1">
    <location>
        <begin position="44"/>
        <end position="140"/>
    </location>
</feature>
<dbReference type="GO" id="GO:0008168">
    <property type="term" value="F:methyltransferase activity"/>
    <property type="evidence" value="ECO:0007669"/>
    <property type="project" value="UniProtKB-KW"/>
</dbReference>
<evidence type="ECO:0000313" key="2">
    <source>
        <dbReference type="EMBL" id="MEJ2868144.1"/>
    </source>
</evidence>
<dbReference type="Gene3D" id="3.40.50.150">
    <property type="entry name" value="Vaccinia Virus protein VP39"/>
    <property type="match status" value="1"/>
</dbReference>